<keyword evidence="11" id="KW-1185">Reference proteome</keyword>
<comment type="caution">
    <text evidence="10">The sequence shown here is derived from an EMBL/GenBank/DDBJ whole genome shotgun (WGS) entry which is preliminary data.</text>
</comment>
<reference evidence="10" key="1">
    <citation type="journal article" date="2019" name="bioRxiv">
        <title>The Genome of the Zebra Mussel, Dreissena polymorpha: A Resource for Invasive Species Research.</title>
        <authorList>
            <person name="McCartney M.A."/>
            <person name="Auch B."/>
            <person name="Kono T."/>
            <person name="Mallez S."/>
            <person name="Zhang Y."/>
            <person name="Obille A."/>
            <person name="Becker A."/>
            <person name="Abrahante J.E."/>
            <person name="Garbe J."/>
            <person name="Badalamenti J.P."/>
            <person name="Herman A."/>
            <person name="Mangelson H."/>
            <person name="Liachko I."/>
            <person name="Sullivan S."/>
            <person name="Sone E.D."/>
            <person name="Koren S."/>
            <person name="Silverstein K.A.T."/>
            <person name="Beckman K.B."/>
            <person name="Gohl D.M."/>
        </authorList>
    </citation>
    <scope>NUCLEOTIDE SEQUENCE</scope>
    <source>
        <strain evidence="10">Duluth1</strain>
        <tissue evidence="10">Whole animal</tissue>
    </source>
</reference>
<dbReference type="EMBL" id="JAIWYP010000012">
    <property type="protein sequence ID" value="KAH3730662.1"/>
    <property type="molecule type" value="Genomic_DNA"/>
</dbReference>
<keyword evidence="4 9" id="KW-0812">Transmembrane</keyword>
<comment type="subcellular location">
    <subcellularLocation>
        <location evidence="1">Endoplasmic reticulum membrane</location>
        <topology evidence="1">Multi-pass membrane protein</topology>
    </subcellularLocation>
</comment>
<evidence type="ECO:0000256" key="2">
    <source>
        <dbReference type="ARBA" id="ARBA00009436"/>
    </source>
</evidence>
<dbReference type="InterPro" id="IPR029008">
    <property type="entry name" value="EMC6-like"/>
</dbReference>
<dbReference type="PANTHER" id="PTHR20994">
    <property type="entry name" value="ER MEMBRANE PROTEIN COMPLEX SUBUNIT 6"/>
    <property type="match status" value="1"/>
</dbReference>
<comment type="similarity">
    <text evidence="2">Belongs to the EMC6 family.</text>
</comment>
<keyword evidence="5" id="KW-0256">Endoplasmic reticulum</keyword>
<keyword evidence="7 9" id="KW-0472">Membrane</keyword>
<dbReference type="InterPro" id="IPR008504">
    <property type="entry name" value="Emc6"/>
</dbReference>
<protein>
    <recommendedName>
        <fullName evidence="3">ER membrane protein complex subunit 6</fullName>
    </recommendedName>
    <alternativeName>
        <fullName evidence="8">Transmembrane protein 93</fullName>
    </alternativeName>
</protein>
<feature type="transmembrane region" description="Helical" evidence="9">
    <location>
        <begin position="95"/>
        <end position="113"/>
    </location>
</feature>
<dbReference type="PANTHER" id="PTHR20994:SF0">
    <property type="entry name" value="ER MEMBRANE PROTEIN COMPLEX SUBUNIT 6"/>
    <property type="match status" value="1"/>
</dbReference>
<dbReference type="OrthoDB" id="16510at2759"/>
<evidence type="ECO:0000256" key="9">
    <source>
        <dbReference type="SAM" id="Phobius"/>
    </source>
</evidence>
<name>A0A9D4HRQ2_DREPO</name>
<dbReference type="AlphaFoldDB" id="A0A9D4HRQ2"/>
<feature type="transmembrane region" description="Helical" evidence="9">
    <location>
        <begin position="49"/>
        <end position="74"/>
    </location>
</feature>
<dbReference type="GO" id="GO:0000045">
    <property type="term" value="P:autophagosome assembly"/>
    <property type="evidence" value="ECO:0007669"/>
    <property type="project" value="TreeGrafter"/>
</dbReference>
<evidence type="ECO:0000313" key="10">
    <source>
        <dbReference type="EMBL" id="KAH3730662.1"/>
    </source>
</evidence>
<dbReference type="GO" id="GO:0034975">
    <property type="term" value="P:protein folding in endoplasmic reticulum"/>
    <property type="evidence" value="ECO:0007669"/>
    <property type="project" value="TreeGrafter"/>
</dbReference>
<keyword evidence="6 9" id="KW-1133">Transmembrane helix</keyword>
<accession>A0A9D4HRQ2</accession>
<organism evidence="10 11">
    <name type="scientific">Dreissena polymorpha</name>
    <name type="common">Zebra mussel</name>
    <name type="synonym">Mytilus polymorpha</name>
    <dbReference type="NCBI Taxonomy" id="45954"/>
    <lineage>
        <taxon>Eukaryota</taxon>
        <taxon>Metazoa</taxon>
        <taxon>Spiralia</taxon>
        <taxon>Lophotrochozoa</taxon>
        <taxon>Mollusca</taxon>
        <taxon>Bivalvia</taxon>
        <taxon>Autobranchia</taxon>
        <taxon>Heteroconchia</taxon>
        <taxon>Euheterodonta</taxon>
        <taxon>Imparidentia</taxon>
        <taxon>Neoheterodontei</taxon>
        <taxon>Myida</taxon>
        <taxon>Dreissenoidea</taxon>
        <taxon>Dreissenidae</taxon>
        <taxon>Dreissena</taxon>
    </lineage>
</organism>
<reference evidence="10" key="2">
    <citation type="submission" date="2020-11" db="EMBL/GenBank/DDBJ databases">
        <authorList>
            <person name="McCartney M.A."/>
            <person name="Auch B."/>
            <person name="Kono T."/>
            <person name="Mallez S."/>
            <person name="Becker A."/>
            <person name="Gohl D.M."/>
            <person name="Silverstein K.A.T."/>
            <person name="Koren S."/>
            <person name="Bechman K.B."/>
            <person name="Herman A."/>
            <person name="Abrahante J.E."/>
            <person name="Garbe J."/>
        </authorList>
    </citation>
    <scope>NUCLEOTIDE SEQUENCE</scope>
    <source>
        <strain evidence="10">Duluth1</strain>
        <tissue evidence="10">Whole animal</tissue>
    </source>
</reference>
<evidence type="ECO:0000256" key="1">
    <source>
        <dbReference type="ARBA" id="ARBA00004477"/>
    </source>
</evidence>
<gene>
    <name evidence="10" type="ORF">DPMN_056653</name>
</gene>
<evidence type="ECO:0000256" key="6">
    <source>
        <dbReference type="ARBA" id="ARBA00022989"/>
    </source>
</evidence>
<evidence type="ECO:0000256" key="4">
    <source>
        <dbReference type="ARBA" id="ARBA00022692"/>
    </source>
</evidence>
<proteinExistence type="inferred from homology"/>
<dbReference type="Pfam" id="PF07019">
    <property type="entry name" value="EMC6"/>
    <property type="match status" value="1"/>
</dbReference>
<evidence type="ECO:0000256" key="5">
    <source>
        <dbReference type="ARBA" id="ARBA00022824"/>
    </source>
</evidence>
<evidence type="ECO:0000256" key="8">
    <source>
        <dbReference type="ARBA" id="ARBA00031072"/>
    </source>
</evidence>
<dbReference type="Proteomes" id="UP000828390">
    <property type="component" value="Unassembled WGS sequence"/>
</dbReference>
<evidence type="ECO:0000256" key="7">
    <source>
        <dbReference type="ARBA" id="ARBA00023136"/>
    </source>
</evidence>
<evidence type="ECO:0000313" key="11">
    <source>
        <dbReference type="Proteomes" id="UP000828390"/>
    </source>
</evidence>
<dbReference type="GO" id="GO:0072546">
    <property type="term" value="C:EMC complex"/>
    <property type="evidence" value="ECO:0007669"/>
    <property type="project" value="InterPro"/>
</dbReference>
<evidence type="ECO:0000256" key="3">
    <source>
        <dbReference type="ARBA" id="ARBA00020827"/>
    </source>
</evidence>
<sequence>MATTIAVKTKQKIKRDPVAYNEMAIRINYGILDYCRTSMSSLSGAAAGILGLTALYGFLFYFAMAFVLSFFLVLKAGTSWSNFFMSRTDLITKGLFGGLFTYVLCWTFLYGMVHVY</sequence>